<feature type="region of interest" description="Disordered" evidence="2">
    <location>
        <begin position="1"/>
        <end position="31"/>
    </location>
</feature>
<protein>
    <submittedName>
        <fullName evidence="3">Uncharacterized protein</fullName>
    </submittedName>
</protein>
<feature type="compositionally biased region" description="Low complexity" evidence="2">
    <location>
        <begin position="9"/>
        <end position="24"/>
    </location>
</feature>
<evidence type="ECO:0000313" key="4">
    <source>
        <dbReference type="Proteomes" id="UP001054837"/>
    </source>
</evidence>
<reference evidence="3 4" key="1">
    <citation type="submission" date="2021-06" db="EMBL/GenBank/DDBJ databases">
        <title>Caerostris darwini draft genome.</title>
        <authorList>
            <person name="Kono N."/>
            <person name="Arakawa K."/>
        </authorList>
    </citation>
    <scope>NUCLEOTIDE SEQUENCE [LARGE SCALE GENOMIC DNA]</scope>
</reference>
<dbReference type="Proteomes" id="UP001054837">
    <property type="component" value="Unassembled WGS sequence"/>
</dbReference>
<accession>A0AAV4VY63</accession>
<dbReference type="EMBL" id="BPLQ01013760">
    <property type="protein sequence ID" value="GIY74554.1"/>
    <property type="molecule type" value="Genomic_DNA"/>
</dbReference>
<keyword evidence="4" id="KW-1185">Reference proteome</keyword>
<evidence type="ECO:0000256" key="2">
    <source>
        <dbReference type="SAM" id="MobiDB-lite"/>
    </source>
</evidence>
<name>A0AAV4VY63_9ARAC</name>
<comment type="caution">
    <text evidence="3">The sequence shown here is derived from an EMBL/GenBank/DDBJ whole genome shotgun (WGS) entry which is preliminary data.</text>
</comment>
<feature type="coiled-coil region" evidence="1">
    <location>
        <begin position="84"/>
        <end position="115"/>
    </location>
</feature>
<sequence>MDMDPNTPIPGISSSSSQSQPGPSRTVSTDELLKKKEEIGRIYFYPEIEWGGETPPKSPERKVFTVREEAPKISKLHDVNFSTIKVLEANIKEIVQDVESMISEAENIYQKLIQVKSKTAVGRTELVIQNPKMLYLLSLASNIFEITQSLEIKFEHYLGKYFKMIVLPLTEMQ</sequence>
<dbReference type="AlphaFoldDB" id="A0AAV4VY63"/>
<evidence type="ECO:0000256" key="1">
    <source>
        <dbReference type="SAM" id="Coils"/>
    </source>
</evidence>
<keyword evidence="1" id="KW-0175">Coiled coil</keyword>
<organism evidence="3 4">
    <name type="scientific">Caerostris darwini</name>
    <dbReference type="NCBI Taxonomy" id="1538125"/>
    <lineage>
        <taxon>Eukaryota</taxon>
        <taxon>Metazoa</taxon>
        <taxon>Ecdysozoa</taxon>
        <taxon>Arthropoda</taxon>
        <taxon>Chelicerata</taxon>
        <taxon>Arachnida</taxon>
        <taxon>Araneae</taxon>
        <taxon>Araneomorphae</taxon>
        <taxon>Entelegynae</taxon>
        <taxon>Araneoidea</taxon>
        <taxon>Araneidae</taxon>
        <taxon>Caerostris</taxon>
    </lineage>
</organism>
<proteinExistence type="predicted"/>
<gene>
    <name evidence="3" type="ORF">CDAR_410041</name>
</gene>
<evidence type="ECO:0000313" key="3">
    <source>
        <dbReference type="EMBL" id="GIY74554.1"/>
    </source>
</evidence>